<evidence type="ECO:0000256" key="11">
    <source>
        <dbReference type="SAM" id="Phobius"/>
    </source>
</evidence>
<dbReference type="InterPro" id="IPR006260">
    <property type="entry name" value="TonB/TolA_C"/>
</dbReference>
<sequence length="319" mass="35564">MKKRDIPEMIDWRSHSLERFGFLLFMAATLHGLLLLALSFEFPDPPPPQQTLDITLAQFHQDKAPDKADFIAQSNQQGSGTSDEKRVPTTTEEAPFTSNEPKPQSAQAAPLPPTPAPQPVEATPPTPEPPAPEPAAVKRSGGQQVVTTTQKVKPEASADTQQKAAAKPQPKTGSSTSLMARSLEIANLQAQLDMERQAYSKRPRVRRLSAASTLSHEDAIYLDNWRRRIEKVGNLNYPEKARRERIYGVLRLLVAIKPDGSVENVEILESSGHAILDDAAIRIVQLAAPFQPFPVEMRKRTDRLEVIRTWKFEKQARVY</sequence>
<evidence type="ECO:0000256" key="8">
    <source>
        <dbReference type="ARBA" id="ARBA00022989"/>
    </source>
</evidence>
<dbReference type="InterPro" id="IPR051045">
    <property type="entry name" value="TonB-dependent_transducer"/>
</dbReference>
<evidence type="ECO:0000256" key="5">
    <source>
        <dbReference type="ARBA" id="ARBA00022519"/>
    </source>
</evidence>
<keyword evidence="7" id="KW-0653">Protein transport</keyword>
<dbReference type="GO" id="GO:0015031">
    <property type="term" value="P:protein transport"/>
    <property type="evidence" value="ECO:0007669"/>
    <property type="project" value="UniProtKB-KW"/>
</dbReference>
<proteinExistence type="inferred from homology"/>
<keyword evidence="5" id="KW-0997">Cell inner membrane</keyword>
<dbReference type="GO" id="GO:0055085">
    <property type="term" value="P:transmembrane transport"/>
    <property type="evidence" value="ECO:0007669"/>
    <property type="project" value="InterPro"/>
</dbReference>
<comment type="subcellular location">
    <subcellularLocation>
        <location evidence="1">Cell inner membrane</location>
        <topology evidence="1">Single-pass membrane protein</topology>
        <orientation evidence="1">Periplasmic side</orientation>
    </subcellularLocation>
</comment>
<dbReference type="PANTHER" id="PTHR33446:SF11">
    <property type="entry name" value="TONB3"/>
    <property type="match status" value="1"/>
</dbReference>
<dbReference type="SUPFAM" id="SSF74653">
    <property type="entry name" value="TolA/TonB C-terminal domain"/>
    <property type="match status" value="1"/>
</dbReference>
<evidence type="ECO:0000256" key="3">
    <source>
        <dbReference type="ARBA" id="ARBA00022448"/>
    </source>
</evidence>
<keyword evidence="3" id="KW-0813">Transport</keyword>
<dbReference type="STRING" id="1232683.ADIMK_0881"/>
<evidence type="ECO:0000313" key="14">
    <source>
        <dbReference type="Proteomes" id="UP000028252"/>
    </source>
</evidence>
<evidence type="ECO:0000256" key="4">
    <source>
        <dbReference type="ARBA" id="ARBA00022475"/>
    </source>
</evidence>
<dbReference type="Proteomes" id="UP000028252">
    <property type="component" value="Unassembled WGS sequence"/>
</dbReference>
<dbReference type="PROSITE" id="PS52015">
    <property type="entry name" value="TONB_CTD"/>
    <property type="match status" value="1"/>
</dbReference>
<dbReference type="eggNOG" id="COG0810">
    <property type="taxonomic scope" value="Bacteria"/>
</dbReference>
<evidence type="ECO:0000256" key="9">
    <source>
        <dbReference type="ARBA" id="ARBA00023136"/>
    </source>
</evidence>
<keyword evidence="14" id="KW-1185">Reference proteome</keyword>
<reference evidence="13 14" key="1">
    <citation type="submission" date="2014-04" db="EMBL/GenBank/DDBJ databases">
        <title>Marinobacterium kochiensis sp. nov., isolated from sediment sample collected from Kochi backwaters in Kerala, India.</title>
        <authorList>
            <person name="Singh A."/>
            <person name="Pinnaka A.K."/>
        </authorList>
    </citation>
    <scope>NUCLEOTIDE SEQUENCE [LARGE SCALE GENOMIC DNA]</scope>
    <source>
        <strain evidence="13 14">AK27</strain>
    </source>
</reference>
<evidence type="ECO:0000313" key="13">
    <source>
        <dbReference type="EMBL" id="KEA65179.1"/>
    </source>
</evidence>
<evidence type="ECO:0000256" key="10">
    <source>
        <dbReference type="SAM" id="MobiDB-lite"/>
    </source>
</evidence>
<evidence type="ECO:0000256" key="6">
    <source>
        <dbReference type="ARBA" id="ARBA00022692"/>
    </source>
</evidence>
<keyword evidence="8 11" id="KW-1133">Transmembrane helix</keyword>
<dbReference type="PANTHER" id="PTHR33446">
    <property type="entry name" value="PROTEIN TONB-RELATED"/>
    <property type="match status" value="1"/>
</dbReference>
<keyword evidence="4" id="KW-1003">Cell membrane</keyword>
<dbReference type="EMBL" id="JMQN01000013">
    <property type="protein sequence ID" value="KEA65179.1"/>
    <property type="molecule type" value="Genomic_DNA"/>
</dbReference>
<evidence type="ECO:0000256" key="7">
    <source>
        <dbReference type="ARBA" id="ARBA00022927"/>
    </source>
</evidence>
<feature type="compositionally biased region" description="Pro residues" evidence="10">
    <location>
        <begin position="110"/>
        <end position="133"/>
    </location>
</feature>
<dbReference type="GO" id="GO:0031992">
    <property type="term" value="F:energy transducer activity"/>
    <property type="evidence" value="ECO:0007669"/>
    <property type="project" value="TreeGrafter"/>
</dbReference>
<dbReference type="Gene3D" id="3.30.1150.10">
    <property type="match status" value="1"/>
</dbReference>
<evidence type="ECO:0000256" key="1">
    <source>
        <dbReference type="ARBA" id="ARBA00004383"/>
    </source>
</evidence>
<organism evidence="13 14">
    <name type="scientific">Marinobacterium lacunae</name>
    <dbReference type="NCBI Taxonomy" id="1232683"/>
    <lineage>
        <taxon>Bacteria</taxon>
        <taxon>Pseudomonadati</taxon>
        <taxon>Pseudomonadota</taxon>
        <taxon>Gammaproteobacteria</taxon>
        <taxon>Oceanospirillales</taxon>
        <taxon>Oceanospirillaceae</taxon>
        <taxon>Marinobacterium</taxon>
    </lineage>
</organism>
<dbReference type="RefSeq" id="WP_051692452.1">
    <property type="nucleotide sequence ID" value="NZ_JMQN01000013.1"/>
</dbReference>
<accession>A0A081G324</accession>
<feature type="transmembrane region" description="Helical" evidence="11">
    <location>
        <begin position="20"/>
        <end position="40"/>
    </location>
</feature>
<name>A0A081G324_9GAMM</name>
<dbReference type="NCBIfam" id="TIGR01352">
    <property type="entry name" value="tonB_Cterm"/>
    <property type="match status" value="1"/>
</dbReference>
<keyword evidence="9 11" id="KW-0472">Membrane</keyword>
<dbReference type="AlphaFoldDB" id="A0A081G324"/>
<dbReference type="Pfam" id="PF03544">
    <property type="entry name" value="TonB_C"/>
    <property type="match status" value="1"/>
</dbReference>
<feature type="compositionally biased region" description="Polar residues" evidence="10">
    <location>
        <begin position="141"/>
        <end position="151"/>
    </location>
</feature>
<evidence type="ECO:0000256" key="2">
    <source>
        <dbReference type="ARBA" id="ARBA00006555"/>
    </source>
</evidence>
<gene>
    <name evidence="13" type="ORF">ADIMK_0881</name>
</gene>
<comment type="caution">
    <text evidence="13">The sequence shown here is derived from an EMBL/GenBank/DDBJ whole genome shotgun (WGS) entry which is preliminary data.</text>
</comment>
<evidence type="ECO:0000259" key="12">
    <source>
        <dbReference type="PROSITE" id="PS52015"/>
    </source>
</evidence>
<feature type="region of interest" description="Disordered" evidence="10">
    <location>
        <begin position="71"/>
        <end position="177"/>
    </location>
</feature>
<keyword evidence="6 11" id="KW-0812">Transmembrane</keyword>
<feature type="compositionally biased region" description="Polar residues" evidence="10">
    <location>
        <begin position="88"/>
        <end position="100"/>
    </location>
</feature>
<feature type="compositionally biased region" description="Polar residues" evidence="10">
    <location>
        <begin position="72"/>
        <end position="81"/>
    </location>
</feature>
<dbReference type="OrthoDB" id="9803361at2"/>
<protein>
    <submittedName>
        <fullName evidence="13">TonB protein</fullName>
    </submittedName>
</protein>
<dbReference type="PATRIC" id="fig|1232683.4.peg.873"/>
<feature type="domain" description="TonB C-terminal" evidence="12">
    <location>
        <begin position="222"/>
        <end position="319"/>
    </location>
</feature>
<dbReference type="InterPro" id="IPR037682">
    <property type="entry name" value="TonB_C"/>
</dbReference>
<comment type="similarity">
    <text evidence="2">Belongs to the TonB family.</text>
</comment>
<dbReference type="GO" id="GO:0098797">
    <property type="term" value="C:plasma membrane protein complex"/>
    <property type="evidence" value="ECO:0007669"/>
    <property type="project" value="TreeGrafter"/>
</dbReference>